<comment type="similarity">
    <text evidence="1">Belongs to the glycosyl hydrolase 13 family.</text>
</comment>
<evidence type="ECO:0000313" key="5">
    <source>
        <dbReference type="Proteomes" id="UP000093759"/>
    </source>
</evidence>
<dbReference type="InterPro" id="IPR045857">
    <property type="entry name" value="O16G_dom_2"/>
</dbReference>
<dbReference type="Proteomes" id="UP000093759">
    <property type="component" value="Unassembled WGS sequence"/>
</dbReference>
<evidence type="ECO:0000256" key="1">
    <source>
        <dbReference type="ARBA" id="ARBA00008061"/>
    </source>
</evidence>
<evidence type="ECO:0000313" key="4">
    <source>
        <dbReference type="EMBL" id="OBK84768.1"/>
    </source>
</evidence>
<dbReference type="Gene3D" id="3.90.400.10">
    <property type="entry name" value="Oligo-1,6-glucosidase, Domain 2"/>
    <property type="match status" value="2"/>
</dbReference>
<dbReference type="CDD" id="cd11332">
    <property type="entry name" value="AmyAc_OligoGlu_TS"/>
    <property type="match status" value="1"/>
</dbReference>
<protein>
    <submittedName>
        <fullName evidence="4">Alpha-amylase</fullName>
    </submittedName>
</protein>
<proteinExistence type="inferred from homology"/>
<dbReference type="GO" id="GO:0004556">
    <property type="term" value="F:alpha-amylase activity"/>
    <property type="evidence" value="ECO:0007669"/>
    <property type="project" value="TreeGrafter"/>
</dbReference>
<dbReference type="Pfam" id="PF00128">
    <property type="entry name" value="Alpha-amylase"/>
    <property type="match status" value="1"/>
</dbReference>
<dbReference type="GO" id="GO:0009313">
    <property type="term" value="P:oligosaccharide catabolic process"/>
    <property type="evidence" value="ECO:0007669"/>
    <property type="project" value="TreeGrafter"/>
</dbReference>
<feature type="domain" description="Glycosyl hydrolase family 13 catalytic" evidence="3">
    <location>
        <begin position="15"/>
        <end position="418"/>
    </location>
</feature>
<comment type="caution">
    <text evidence="4">The sequence shown here is derived from an EMBL/GenBank/DDBJ whole genome shotgun (WGS) entry which is preliminary data.</text>
</comment>
<dbReference type="Gene3D" id="3.20.20.80">
    <property type="entry name" value="Glycosidases"/>
    <property type="match status" value="2"/>
</dbReference>
<dbReference type="RefSeq" id="WP_065025703.1">
    <property type="nucleotide sequence ID" value="NZ_LZMF01000123.1"/>
</dbReference>
<dbReference type="InterPro" id="IPR017853">
    <property type="entry name" value="GH"/>
</dbReference>
<keyword evidence="2" id="KW-0413">Isomerase</keyword>
<dbReference type="SMART" id="SM00642">
    <property type="entry name" value="Aamy"/>
    <property type="match status" value="1"/>
</dbReference>
<reference evidence="5" key="1">
    <citation type="submission" date="2016-06" db="EMBL/GenBank/DDBJ databases">
        <authorList>
            <person name="Sutton G."/>
            <person name="Brinkac L."/>
            <person name="Sanka R."/>
            <person name="Adams M."/>
            <person name="Lau E."/>
            <person name="Garcia-Basteiro A."/>
            <person name="Lopez-Varela E."/>
            <person name="Palencia S."/>
        </authorList>
    </citation>
    <scope>NUCLEOTIDE SEQUENCE [LARGE SCALE GENOMIC DNA]</scope>
    <source>
        <strain evidence="5">1274684.2</strain>
    </source>
</reference>
<sequence length="538" mass="58286">MGAENPWWASSVFYQAYPRSFADSNGDGVGDLDGVIAHLDYLQGLGIDAIWLNPVTVSPMADHGYDVADPRDIDPLFGDLAALDRLVTAAHERGIKLTMDLVPNHTSSAHPWFVEALASAPGGSASLDEGEAKLGPAHKPGSRARARYFFRDGRGPNGELAPNNWLSVFGGPAWTRVTGPDGPGQWYLHLFDTTQPDLNWDNPEVMGDFEQTLRFWLDRGVDGFRIDVSHGMAKPPGLPDMPVTDVELLAHQDDDPRFNQPGVHPIHRAIRAVFDDYPGAVSVGEVWVHDNDLFAEYLRPDELHLAFNFRLLQADFDAAEIRDAIENSLAAVASVDGTATWALENHDVQRSVTRYGGGAAGLARARAMALVLLALPGAVFVYNGQELGLPEVELPDAALQDPVWERSGHTKRGRDGCRVPMPWSGDAPAFGFSERTDTWLPMPAQWAPLTVERQAGDAGSTLALYRRAIELRSAHVGFDARVEWLPAPDGVVMFRCGGLVCALNAGDEPVARPEGQLILASAPAADGVLPPDTAAWLV</sequence>
<accession>A0A1A3TQ35</accession>
<evidence type="ECO:0000256" key="2">
    <source>
        <dbReference type="ARBA" id="ARBA00023235"/>
    </source>
</evidence>
<evidence type="ECO:0000259" key="3">
    <source>
        <dbReference type="SMART" id="SM00642"/>
    </source>
</evidence>
<dbReference type="EMBL" id="LZMF01000123">
    <property type="protein sequence ID" value="OBK84768.1"/>
    <property type="molecule type" value="Genomic_DNA"/>
</dbReference>
<dbReference type="PANTHER" id="PTHR10357:SF179">
    <property type="entry name" value="NEUTRAL AND BASIC AMINO ACID TRANSPORT PROTEIN RBAT"/>
    <property type="match status" value="1"/>
</dbReference>
<dbReference type="PANTHER" id="PTHR10357">
    <property type="entry name" value="ALPHA-AMYLASE FAMILY MEMBER"/>
    <property type="match status" value="1"/>
</dbReference>
<dbReference type="InterPro" id="IPR006047">
    <property type="entry name" value="GH13_cat_dom"/>
</dbReference>
<gene>
    <name evidence="4" type="ORF">A5648_08810</name>
</gene>
<dbReference type="AlphaFoldDB" id="A0A1A3TQ35"/>
<name>A0A1A3TQ35_MYCSD</name>
<dbReference type="SUPFAM" id="SSF51445">
    <property type="entry name" value="(Trans)glycosidases"/>
    <property type="match status" value="1"/>
</dbReference>
<dbReference type="GO" id="GO:0016853">
    <property type="term" value="F:isomerase activity"/>
    <property type="evidence" value="ECO:0007669"/>
    <property type="project" value="UniProtKB-KW"/>
</dbReference>
<organism evidence="4 5">
    <name type="scientific">Mycolicibacter sinensis (strain JDM601)</name>
    <name type="common">Mycobacterium sinense</name>
    <dbReference type="NCBI Taxonomy" id="875328"/>
    <lineage>
        <taxon>Bacteria</taxon>
        <taxon>Bacillati</taxon>
        <taxon>Actinomycetota</taxon>
        <taxon>Actinomycetes</taxon>
        <taxon>Mycobacteriales</taxon>
        <taxon>Mycobacteriaceae</taxon>
        <taxon>Mycolicibacter</taxon>
    </lineage>
</organism>